<accession>A0ABW5A0K9</accession>
<feature type="coiled-coil region" evidence="1">
    <location>
        <begin position="223"/>
        <end position="269"/>
    </location>
</feature>
<evidence type="ECO:0000313" key="5">
    <source>
        <dbReference type="Proteomes" id="UP001597343"/>
    </source>
</evidence>
<evidence type="ECO:0000256" key="1">
    <source>
        <dbReference type="SAM" id="Coils"/>
    </source>
</evidence>
<gene>
    <name evidence="4" type="ORF">ACFSOY_14530</name>
</gene>
<dbReference type="Proteomes" id="UP001597343">
    <property type="component" value="Unassembled WGS sequence"/>
</dbReference>
<feature type="domain" description="Copper amine oxidase-like N-terminal" evidence="3">
    <location>
        <begin position="590"/>
        <end position="692"/>
    </location>
</feature>
<dbReference type="Pfam" id="PF07833">
    <property type="entry name" value="Cu_amine_oxidN1"/>
    <property type="match status" value="1"/>
</dbReference>
<dbReference type="InterPro" id="IPR012854">
    <property type="entry name" value="Cu_amine_oxidase-like_N"/>
</dbReference>
<comment type="caution">
    <text evidence="4">The sequence shown here is derived from an EMBL/GenBank/DDBJ whole genome shotgun (WGS) entry which is preliminary data.</text>
</comment>
<feature type="chain" id="PRO_5046204703" evidence="2">
    <location>
        <begin position="26"/>
        <end position="698"/>
    </location>
</feature>
<feature type="coiled-coil region" evidence="1">
    <location>
        <begin position="139"/>
        <end position="166"/>
    </location>
</feature>
<evidence type="ECO:0000259" key="3">
    <source>
        <dbReference type="Pfam" id="PF07833"/>
    </source>
</evidence>
<feature type="coiled-coil region" evidence="1">
    <location>
        <begin position="506"/>
        <end position="552"/>
    </location>
</feature>
<dbReference type="RefSeq" id="WP_386047779.1">
    <property type="nucleotide sequence ID" value="NZ_JBHUIO010000009.1"/>
</dbReference>
<keyword evidence="2" id="KW-0732">Signal</keyword>
<organism evidence="4 5">
    <name type="scientific">Tumebacillus lipolyticus</name>
    <dbReference type="NCBI Taxonomy" id="1280370"/>
    <lineage>
        <taxon>Bacteria</taxon>
        <taxon>Bacillati</taxon>
        <taxon>Bacillota</taxon>
        <taxon>Bacilli</taxon>
        <taxon>Bacillales</taxon>
        <taxon>Alicyclobacillaceae</taxon>
        <taxon>Tumebacillus</taxon>
    </lineage>
</organism>
<dbReference type="Gene3D" id="3.30.457.10">
    <property type="entry name" value="Copper amine oxidase-like, N-terminal domain"/>
    <property type="match status" value="1"/>
</dbReference>
<keyword evidence="5" id="KW-1185">Reference proteome</keyword>
<dbReference type="EMBL" id="JBHUIO010000009">
    <property type="protein sequence ID" value="MFD2171181.1"/>
    <property type="molecule type" value="Genomic_DNA"/>
</dbReference>
<proteinExistence type="predicted"/>
<reference evidence="5" key="1">
    <citation type="journal article" date="2019" name="Int. J. Syst. Evol. Microbiol.">
        <title>The Global Catalogue of Microorganisms (GCM) 10K type strain sequencing project: providing services to taxonomists for standard genome sequencing and annotation.</title>
        <authorList>
            <consortium name="The Broad Institute Genomics Platform"/>
            <consortium name="The Broad Institute Genome Sequencing Center for Infectious Disease"/>
            <person name="Wu L."/>
            <person name="Ma J."/>
        </authorList>
    </citation>
    <scope>NUCLEOTIDE SEQUENCE [LARGE SCALE GENOMIC DNA]</scope>
    <source>
        <strain evidence="5">CGMCC 1.13574</strain>
    </source>
</reference>
<dbReference type="SUPFAM" id="SSF55383">
    <property type="entry name" value="Copper amine oxidase, domain N"/>
    <property type="match status" value="1"/>
</dbReference>
<keyword evidence="1" id="KW-0175">Coiled coil</keyword>
<sequence>MTKKRSSKFVALLLALSLCSSGLFAAPKATAAERPTASKVASGHLLIGTYLIQKEALTKPVLDAAKSSSDQSDQGMFYKSEFAAGTWFNIKNGFDLSAILNPSGSPVTNAEIDKLKVTIWVRMESGKQKIEWLETPVELDRQIAELKELQSKAEEDNKKAVEAKDDTLALQLSIKAASLKAQVDFLQALKAGDSDGAAEELDKLANPEKLLESAVKGAQADLQKKLEADLAQVEAELQAAKNSGDLAAVKKLLAQRQKAEDDLLAFKKAVLATELEKAIAGSMQLAQDLNEAINTSQSKRAKELLEKLDEVDKTTKLFQHALLTLQVTALEKRLREASSAEEIETLKGKIAEVKEASLAEEKKQLQAESKLIEVGFQSAEKLAQKELAALLLAKLNTMAARVQEIQTARKEGRVTALHAQVARIKAEIAAAKAKGAAELADQLLIPLVQAEAELTAEEQALVDLIFQIEEAKLKLIDKLKRATSEEAVLLNQELTVLEGKLLGAQKEKLFVEKERAEQKQKEVQLETGGVKSASLQELHKEAIQRIQQIEKQKYTPEELELLQSLQKQIQSEQPKATVLPVDHLIAKRVDIKFMMPPLILEDRTLIHIRPISESFGSAVKWNQEEQSVTITKEGTTVYCKIGAKTALVDGREVKLDTPPRLIAGRTVVPLRFVMEALGLDVAWDGPTQTVEIKGGISR</sequence>
<evidence type="ECO:0000256" key="2">
    <source>
        <dbReference type="SAM" id="SignalP"/>
    </source>
</evidence>
<feature type="signal peptide" evidence="2">
    <location>
        <begin position="1"/>
        <end position="25"/>
    </location>
</feature>
<dbReference type="InterPro" id="IPR036582">
    <property type="entry name" value="Mao_N_sf"/>
</dbReference>
<protein>
    <submittedName>
        <fullName evidence="4">Stalk domain-containing protein</fullName>
    </submittedName>
</protein>
<evidence type="ECO:0000313" key="4">
    <source>
        <dbReference type="EMBL" id="MFD2171181.1"/>
    </source>
</evidence>
<name>A0ABW5A0K9_9BACL</name>